<protein>
    <submittedName>
        <fullName evidence="1">DUF2612 domain-containing protein</fullName>
    </submittedName>
</protein>
<dbReference type="Pfam" id="PF11041">
    <property type="entry name" value="Phage_Wedge1"/>
    <property type="match status" value="1"/>
</dbReference>
<dbReference type="EMBL" id="SPQQ01000010">
    <property type="protein sequence ID" value="TGE35867.1"/>
    <property type="molecule type" value="Genomic_DNA"/>
</dbReference>
<gene>
    <name evidence="1" type="ORF">E4K67_22375</name>
</gene>
<dbReference type="AlphaFoldDB" id="A0A4Z0R1J8"/>
<sequence>MADIQRYLNLVTSQHQNKPKFAAWLSAPLGILDDVVSLAKSFNYYFDIDLAIGVQLDTLGEILGVERAVTFQPTTFYSLGVTGVTYYNNPSPVLDDDVYRLVLRSKILQNMWDGTLPSLYEMWSILFKGAYITVKDNQNMTMDVSVSGLSSQMQKDLMTNGYIIPRPEGVAVNYIYLGDPFFSYGLDTDDFKGYEDGYWAQYF</sequence>
<accession>A0A4Z0R1J8</accession>
<keyword evidence="2" id="KW-1185">Reference proteome</keyword>
<dbReference type="OrthoDB" id="5465402at2"/>
<proteinExistence type="predicted"/>
<comment type="caution">
    <text evidence="1">The sequence shown here is derived from an EMBL/GenBank/DDBJ whole genome shotgun (WGS) entry which is preliminary data.</text>
</comment>
<organism evidence="1 2">
    <name type="scientific">Desulfosporosinus fructosivorans</name>
    <dbReference type="NCBI Taxonomy" id="2018669"/>
    <lineage>
        <taxon>Bacteria</taxon>
        <taxon>Bacillati</taxon>
        <taxon>Bacillota</taxon>
        <taxon>Clostridia</taxon>
        <taxon>Eubacteriales</taxon>
        <taxon>Desulfitobacteriaceae</taxon>
        <taxon>Desulfosporosinus</taxon>
    </lineage>
</organism>
<dbReference type="RefSeq" id="WP_135550812.1">
    <property type="nucleotide sequence ID" value="NZ_SPQQ01000010.1"/>
</dbReference>
<dbReference type="InterPro" id="IPR021283">
    <property type="entry name" value="Phage_Wedge1"/>
</dbReference>
<dbReference type="Proteomes" id="UP000298460">
    <property type="component" value="Unassembled WGS sequence"/>
</dbReference>
<evidence type="ECO:0000313" key="2">
    <source>
        <dbReference type="Proteomes" id="UP000298460"/>
    </source>
</evidence>
<evidence type="ECO:0000313" key="1">
    <source>
        <dbReference type="EMBL" id="TGE35867.1"/>
    </source>
</evidence>
<name>A0A4Z0R1J8_9FIRM</name>
<reference evidence="1 2" key="1">
    <citation type="submission" date="2019-03" db="EMBL/GenBank/DDBJ databases">
        <title>Draft Genome Sequence of Desulfosporosinus fructosivorans Strain 63.6F, Isolated from Marine Sediment in the Baltic Sea.</title>
        <authorList>
            <person name="Hausmann B."/>
            <person name="Vandieken V."/>
            <person name="Pjevac P."/>
            <person name="Schreck K."/>
            <person name="Herbold C.W."/>
            <person name="Loy A."/>
        </authorList>
    </citation>
    <scope>NUCLEOTIDE SEQUENCE [LARGE SCALE GENOMIC DNA]</scope>
    <source>
        <strain evidence="1 2">63.6F</strain>
    </source>
</reference>